<sequence length="151" mass="17170">MLQSRAHPKLPSNQGGEYVDSVIDLDDLSDSDQEEEDEYDQLPPFTPLKKAQLAKLSREQRKEYFEEYDYCVKVLQKKQWREELRRMGEIKKKGEDVATDYGFTEDDADSGAAAPVAVLLAIANRFPLAYTVQITKDKEDFTISSDSTAPV</sequence>
<comment type="caution">
    <text evidence="2">The sequence shown here is derived from an EMBL/GenBank/DDBJ whole genome shotgun (WGS) entry which is preliminary data.</text>
</comment>
<proteinExistence type="predicted"/>
<feature type="region of interest" description="Disordered" evidence="1">
    <location>
        <begin position="1"/>
        <end position="44"/>
    </location>
</feature>
<evidence type="ECO:0000256" key="1">
    <source>
        <dbReference type="SAM" id="MobiDB-lite"/>
    </source>
</evidence>
<dbReference type="AlphaFoldDB" id="A0AAW2Y1S8"/>
<reference evidence="2" key="2">
    <citation type="journal article" date="2024" name="Plant">
        <title>Genomic evolution and insights into agronomic trait innovations of Sesamum species.</title>
        <authorList>
            <person name="Miao H."/>
            <person name="Wang L."/>
            <person name="Qu L."/>
            <person name="Liu H."/>
            <person name="Sun Y."/>
            <person name="Le M."/>
            <person name="Wang Q."/>
            <person name="Wei S."/>
            <person name="Zheng Y."/>
            <person name="Lin W."/>
            <person name="Duan Y."/>
            <person name="Cao H."/>
            <person name="Xiong S."/>
            <person name="Wang X."/>
            <person name="Wei L."/>
            <person name="Li C."/>
            <person name="Ma Q."/>
            <person name="Ju M."/>
            <person name="Zhao R."/>
            <person name="Li G."/>
            <person name="Mu C."/>
            <person name="Tian Q."/>
            <person name="Mei H."/>
            <person name="Zhang T."/>
            <person name="Gao T."/>
            <person name="Zhang H."/>
        </authorList>
    </citation>
    <scope>NUCLEOTIDE SEQUENCE</scope>
    <source>
        <strain evidence="2">KEN1</strain>
    </source>
</reference>
<protein>
    <submittedName>
        <fullName evidence="2">Translocase of chloroplast, chloroplastic</fullName>
    </submittedName>
</protein>
<dbReference type="EMBL" id="JACGWN010000002">
    <property type="protein sequence ID" value="KAL0459663.1"/>
    <property type="molecule type" value="Genomic_DNA"/>
</dbReference>
<name>A0AAW2Y1S8_9LAMI</name>
<organism evidence="2">
    <name type="scientific">Sesamum latifolium</name>
    <dbReference type="NCBI Taxonomy" id="2727402"/>
    <lineage>
        <taxon>Eukaryota</taxon>
        <taxon>Viridiplantae</taxon>
        <taxon>Streptophyta</taxon>
        <taxon>Embryophyta</taxon>
        <taxon>Tracheophyta</taxon>
        <taxon>Spermatophyta</taxon>
        <taxon>Magnoliopsida</taxon>
        <taxon>eudicotyledons</taxon>
        <taxon>Gunneridae</taxon>
        <taxon>Pentapetalae</taxon>
        <taxon>asterids</taxon>
        <taxon>lamiids</taxon>
        <taxon>Lamiales</taxon>
        <taxon>Pedaliaceae</taxon>
        <taxon>Sesamum</taxon>
    </lineage>
</organism>
<gene>
    <name evidence="2" type="ORF">Slati_0593500</name>
</gene>
<accession>A0AAW2Y1S8</accession>
<reference evidence="2" key="1">
    <citation type="submission" date="2020-06" db="EMBL/GenBank/DDBJ databases">
        <authorList>
            <person name="Li T."/>
            <person name="Hu X."/>
            <person name="Zhang T."/>
            <person name="Song X."/>
            <person name="Zhang H."/>
            <person name="Dai N."/>
            <person name="Sheng W."/>
            <person name="Hou X."/>
            <person name="Wei L."/>
        </authorList>
    </citation>
    <scope>NUCLEOTIDE SEQUENCE</scope>
    <source>
        <strain evidence="2">KEN1</strain>
        <tissue evidence="2">Leaf</tissue>
    </source>
</reference>
<feature type="compositionally biased region" description="Acidic residues" evidence="1">
    <location>
        <begin position="23"/>
        <end position="40"/>
    </location>
</feature>
<evidence type="ECO:0000313" key="2">
    <source>
        <dbReference type="EMBL" id="KAL0459663.1"/>
    </source>
</evidence>